<keyword evidence="2" id="KW-1185">Reference proteome</keyword>
<dbReference type="Proteomes" id="UP000290289">
    <property type="component" value="Chromosome 11"/>
</dbReference>
<name>A0A498IN77_MALDO</name>
<accession>A0A498IN77</accession>
<protein>
    <submittedName>
        <fullName evidence="1">Uncharacterized protein</fullName>
    </submittedName>
</protein>
<proteinExistence type="predicted"/>
<evidence type="ECO:0000313" key="1">
    <source>
        <dbReference type="EMBL" id="RXH84816.1"/>
    </source>
</evidence>
<organism evidence="1 2">
    <name type="scientific">Malus domestica</name>
    <name type="common">Apple</name>
    <name type="synonym">Pyrus malus</name>
    <dbReference type="NCBI Taxonomy" id="3750"/>
    <lineage>
        <taxon>Eukaryota</taxon>
        <taxon>Viridiplantae</taxon>
        <taxon>Streptophyta</taxon>
        <taxon>Embryophyta</taxon>
        <taxon>Tracheophyta</taxon>
        <taxon>Spermatophyta</taxon>
        <taxon>Magnoliopsida</taxon>
        <taxon>eudicotyledons</taxon>
        <taxon>Gunneridae</taxon>
        <taxon>Pentapetalae</taxon>
        <taxon>rosids</taxon>
        <taxon>fabids</taxon>
        <taxon>Rosales</taxon>
        <taxon>Rosaceae</taxon>
        <taxon>Amygdaloideae</taxon>
        <taxon>Maleae</taxon>
        <taxon>Malus</taxon>
    </lineage>
</organism>
<evidence type="ECO:0000313" key="2">
    <source>
        <dbReference type="Proteomes" id="UP000290289"/>
    </source>
</evidence>
<dbReference type="AlphaFoldDB" id="A0A498IN77"/>
<sequence>MWLLGSTWLHHQIPIFIKIIIGTDNENYGFELTAEDSGFMGGGFFSATNVEDEVFGDRASLVRNLTHIWLPYLPSSSSNETSPSSNEEVVGGLSSGDRCLGAMEEAVDGSFPLNFF</sequence>
<gene>
    <name evidence="1" type="ORF">DVH24_040164</name>
</gene>
<dbReference type="EMBL" id="RDQH01000337">
    <property type="protein sequence ID" value="RXH84816.1"/>
    <property type="molecule type" value="Genomic_DNA"/>
</dbReference>
<reference evidence="1 2" key="1">
    <citation type="submission" date="2018-10" db="EMBL/GenBank/DDBJ databases">
        <title>A high-quality apple genome assembly.</title>
        <authorList>
            <person name="Hu J."/>
        </authorList>
    </citation>
    <scope>NUCLEOTIDE SEQUENCE [LARGE SCALE GENOMIC DNA]</scope>
    <source>
        <strain evidence="2">cv. HFTH1</strain>
        <tissue evidence="1">Young leaf</tissue>
    </source>
</reference>
<comment type="caution">
    <text evidence="1">The sequence shown here is derived from an EMBL/GenBank/DDBJ whole genome shotgun (WGS) entry which is preliminary data.</text>
</comment>